<accession>A0A9P6N547</accession>
<sequence>WPTFEGEEEYNHLEFIPWVNRISEKMGMPDEMITSKMLLVYKGVVKDWLEELMEDTPHLTWNNIKESMHERFGTDAWKDTIG</sequence>
<keyword evidence="2" id="KW-1185">Reference proteome</keyword>
<dbReference type="Proteomes" id="UP000886653">
    <property type="component" value="Unassembled WGS sequence"/>
</dbReference>
<dbReference type="EMBL" id="MU167647">
    <property type="protein sequence ID" value="KAG0139289.1"/>
    <property type="molecule type" value="Genomic_DNA"/>
</dbReference>
<dbReference type="AlphaFoldDB" id="A0A9P6N547"/>
<evidence type="ECO:0000313" key="1">
    <source>
        <dbReference type="EMBL" id="KAG0139289.1"/>
    </source>
</evidence>
<organism evidence="1 2">
    <name type="scientific">Cronartium quercuum f. sp. fusiforme G11</name>
    <dbReference type="NCBI Taxonomy" id="708437"/>
    <lineage>
        <taxon>Eukaryota</taxon>
        <taxon>Fungi</taxon>
        <taxon>Dikarya</taxon>
        <taxon>Basidiomycota</taxon>
        <taxon>Pucciniomycotina</taxon>
        <taxon>Pucciniomycetes</taxon>
        <taxon>Pucciniales</taxon>
        <taxon>Coleosporiaceae</taxon>
        <taxon>Cronartium</taxon>
    </lineage>
</organism>
<dbReference type="OrthoDB" id="2507294at2759"/>
<feature type="non-terminal residue" evidence="1">
    <location>
        <position position="1"/>
    </location>
</feature>
<reference evidence="1" key="1">
    <citation type="submission" date="2013-11" db="EMBL/GenBank/DDBJ databases">
        <title>Genome sequence of the fusiform rust pathogen reveals effectors for host alternation and coevolution with pine.</title>
        <authorList>
            <consortium name="DOE Joint Genome Institute"/>
            <person name="Smith K."/>
            <person name="Pendleton A."/>
            <person name="Kubisiak T."/>
            <person name="Anderson C."/>
            <person name="Salamov A."/>
            <person name="Aerts A."/>
            <person name="Riley R."/>
            <person name="Clum A."/>
            <person name="Lindquist E."/>
            <person name="Ence D."/>
            <person name="Campbell M."/>
            <person name="Kronenberg Z."/>
            <person name="Feau N."/>
            <person name="Dhillon B."/>
            <person name="Hamelin R."/>
            <person name="Burleigh J."/>
            <person name="Smith J."/>
            <person name="Yandell M."/>
            <person name="Nelson C."/>
            <person name="Grigoriev I."/>
            <person name="Davis J."/>
        </authorList>
    </citation>
    <scope>NUCLEOTIDE SEQUENCE</scope>
    <source>
        <strain evidence="1">G11</strain>
    </source>
</reference>
<name>A0A9P6N547_9BASI</name>
<evidence type="ECO:0000313" key="2">
    <source>
        <dbReference type="Proteomes" id="UP000886653"/>
    </source>
</evidence>
<proteinExistence type="predicted"/>
<protein>
    <recommendedName>
        <fullName evidence="3">Retrotransposon gag domain-containing protein</fullName>
    </recommendedName>
</protein>
<comment type="caution">
    <text evidence="1">The sequence shown here is derived from an EMBL/GenBank/DDBJ whole genome shotgun (WGS) entry which is preliminary data.</text>
</comment>
<gene>
    <name evidence="1" type="ORF">CROQUDRAFT_54943</name>
</gene>
<evidence type="ECO:0008006" key="3">
    <source>
        <dbReference type="Google" id="ProtNLM"/>
    </source>
</evidence>